<evidence type="ECO:0000313" key="2">
    <source>
        <dbReference type="Proteomes" id="UP000500870"/>
    </source>
</evidence>
<evidence type="ECO:0000313" key="1">
    <source>
        <dbReference type="EMBL" id="QIX22605.1"/>
    </source>
</evidence>
<reference evidence="1 2" key="1">
    <citation type="submission" date="2020-04" db="EMBL/GenBank/DDBJ databases">
        <title>FDA dAtabase for Regulatory Grade micrObial Sequences (FDA-ARGOS): Supporting development and validation of Infectious Disease Dx tests.</title>
        <authorList>
            <person name="Sciortino C."/>
            <person name="Tallon L."/>
            <person name="Sadzewicz L."/>
            <person name="Vavikolanu K."/>
            <person name="Mehta A."/>
            <person name="Aluvathingal J."/>
            <person name="Nadendla S."/>
            <person name="Nandy P."/>
            <person name="Geyer C."/>
            <person name="Yan Y."/>
            <person name="Sichtig H."/>
        </authorList>
    </citation>
    <scope>NUCLEOTIDE SEQUENCE [LARGE SCALE GENOMIC DNA]</scope>
    <source>
        <strain evidence="1 2">FDAARGOS_633</strain>
    </source>
</reference>
<gene>
    <name evidence="1" type="ORF">FOB41_16370</name>
</gene>
<dbReference type="RefSeq" id="WP_136882510.1">
    <property type="nucleotide sequence ID" value="NZ_CP050898.1"/>
</dbReference>
<dbReference type="Proteomes" id="UP000500870">
    <property type="component" value="Chromosome 1"/>
</dbReference>
<dbReference type="EMBL" id="CP050898">
    <property type="protein sequence ID" value="QIX22605.1"/>
    <property type="molecule type" value="Genomic_DNA"/>
</dbReference>
<accession>A0A6H0ZP30</accession>
<sequence length="475" mass="54115">MKQITVGVDTNVLLHYGQIKLLDWRKIFEDITHLRVLVARQVQREMDEQKDRGKGYIQTRAKEYQRLLLESETRNYAVTFEHRGVEITIEFLRHTRNSDLDGDLFDLTSPDQKIAAEYYRASRETPDLVVFANDTGTIMAAKDAKMITGRPEPAWKRVEPEDEAVKELREENQALKRQVGASPKIEFSNFCAEIVQRIPVGFAEGFDIHAYLKDLDGRIAATTCLASVDDLIRMYGLEARDPFGLNLAIFNRTKLTEQELNQYEEKRADFDRFFQNMGPGQFLSSLQVLATPYLLNVDVSNIGTAMEERVCVELTTHRNCTFWSENDCRYDNNWGLSKPDEPKPMLSIAALPGLHGVRDRGTPDHLFGEPEVFGRGQRFRCRSILHGHSASVRAVIAHDEGGENDPTELMVSIIAMKLVEPITRKVTFRRELAYFDGDDIDELIAARTTLMDDEQAEILERAIRVDKGGSAREPS</sequence>
<name>A0A6H0ZP30_9HYPH</name>
<proteinExistence type="predicted"/>
<organism evidence="1 2">
    <name type="scientific">Agrobacterium pusense</name>
    <dbReference type="NCBI Taxonomy" id="648995"/>
    <lineage>
        <taxon>Bacteria</taxon>
        <taxon>Pseudomonadati</taxon>
        <taxon>Pseudomonadota</taxon>
        <taxon>Alphaproteobacteria</taxon>
        <taxon>Hyphomicrobiales</taxon>
        <taxon>Rhizobiaceae</taxon>
        <taxon>Rhizobium/Agrobacterium group</taxon>
        <taxon>Agrobacterium</taxon>
    </lineage>
</organism>
<dbReference type="AlphaFoldDB" id="A0A6H0ZP30"/>
<protein>
    <submittedName>
        <fullName evidence="1">Uncharacterized protein</fullName>
    </submittedName>
</protein>